<evidence type="ECO:0000313" key="3">
    <source>
        <dbReference type="EMBL" id="UON93128.1"/>
    </source>
</evidence>
<sequence length="133" mass="14211">MALNQKNDEPPGHLTPQDLVLGAKASRYLDLLCLAAIAVCAGIAVFVAFSVPLGTRMPYSGQFSRSGLPWPVALGVTLLVLFGLWRSGKKPDAHHMGKKARFGVYTLGSAMVVACVIGQWMMARSILIQGGAW</sequence>
<dbReference type="Proteomes" id="UP001155145">
    <property type="component" value="Unassembled WGS sequence"/>
</dbReference>
<keyword evidence="1" id="KW-0472">Membrane</keyword>
<protein>
    <submittedName>
        <fullName evidence="2">Uncharacterized protein</fullName>
    </submittedName>
</protein>
<evidence type="ECO:0000313" key="4">
    <source>
        <dbReference type="Proteomes" id="UP000829758"/>
    </source>
</evidence>
<evidence type="ECO:0000313" key="5">
    <source>
        <dbReference type="Proteomes" id="UP001155145"/>
    </source>
</evidence>
<name>A0A9X1S8W9_9MICC</name>
<gene>
    <name evidence="2" type="ORF">LJ755_10150</name>
    <name evidence="3" type="ORF">MUK71_05785</name>
</gene>
<feature type="transmembrane region" description="Helical" evidence="1">
    <location>
        <begin position="68"/>
        <end position="85"/>
    </location>
</feature>
<feature type="transmembrane region" description="Helical" evidence="1">
    <location>
        <begin position="28"/>
        <end position="48"/>
    </location>
</feature>
<evidence type="ECO:0000313" key="2">
    <source>
        <dbReference type="EMBL" id="MCC3273085.1"/>
    </source>
</evidence>
<proteinExistence type="predicted"/>
<keyword evidence="1" id="KW-1133">Transmembrane helix</keyword>
<evidence type="ECO:0000256" key="1">
    <source>
        <dbReference type="SAM" id="Phobius"/>
    </source>
</evidence>
<accession>A0A9X1S8W9</accession>
<keyword evidence="1" id="KW-0812">Transmembrane</keyword>
<feature type="transmembrane region" description="Helical" evidence="1">
    <location>
        <begin position="105"/>
        <end position="123"/>
    </location>
</feature>
<dbReference type="EMBL" id="CP094984">
    <property type="protein sequence ID" value="UON93128.1"/>
    <property type="molecule type" value="Genomic_DNA"/>
</dbReference>
<dbReference type="AlphaFoldDB" id="A0A9X1S8W9"/>
<dbReference type="RefSeq" id="WP_227904381.1">
    <property type="nucleotide sequence ID" value="NZ_CP094984.1"/>
</dbReference>
<dbReference type="EMBL" id="JAJFZT010000006">
    <property type="protein sequence ID" value="MCC3273085.1"/>
    <property type="molecule type" value="Genomic_DNA"/>
</dbReference>
<organism evidence="2 5">
    <name type="scientific">Arthrobacter zhangbolii</name>
    <dbReference type="NCBI Taxonomy" id="2886936"/>
    <lineage>
        <taxon>Bacteria</taxon>
        <taxon>Bacillati</taxon>
        <taxon>Actinomycetota</taxon>
        <taxon>Actinomycetes</taxon>
        <taxon>Micrococcales</taxon>
        <taxon>Micrococcaceae</taxon>
        <taxon>Arthrobacter</taxon>
    </lineage>
</organism>
<keyword evidence="4" id="KW-1185">Reference proteome</keyword>
<reference evidence="2" key="1">
    <citation type="submission" date="2021-10" db="EMBL/GenBank/DDBJ databases">
        <title>Novel species in genus Arthrobacter.</title>
        <authorList>
            <person name="Liu Y."/>
        </authorList>
    </citation>
    <scope>NUCLEOTIDE SEQUENCE</scope>
    <source>
        <strain evidence="2">Zg-Y462</strain>
        <strain evidence="4">zg-Y462</strain>
    </source>
</reference>
<dbReference type="Proteomes" id="UP000829758">
    <property type="component" value="Chromosome"/>
</dbReference>